<keyword evidence="2" id="KW-1185">Reference proteome</keyword>
<proteinExistence type="predicted"/>
<evidence type="ECO:0000313" key="2">
    <source>
        <dbReference type="Proteomes" id="UP000024635"/>
    </source>
</evidence>
<accession>A0A016SDY7</accession>
<organism evidence="1 2">
    <name type="scientific">Ancylostoma ceylanicum</name>
    <dbReference type="NCBI Taxonomy" id="53326"/>
    <lineage>
        <taxon>Eukaryota</taxon>
        <taxon>Metazoa</taxon>
        <taxon>Ecdysozoa</taxon>
        <taxon>Nematoda</taxon>
        <taxon>Chromadorea</taxon>
        <taxon>Rhabditida</taxon>
        <taxon>Rhabditina</taxon>
        <taxon>Rhabditomorpha</taxon>
        <taxon>Strongyloidea</taxon>
        <taxon>Ancylostomatidae</taxon>
        <taxon>Ancylostomatinae</taxon>
        <taxon>Ancylostoma</taxon>
    </lineage>
</organism>
<name>A0A016SDY7_9BILA</name>
<dbReference type="EMBL" id="JARK01001582">
    <property type="protein sequence ID" value="EYB88504.1"/>
    <property type="molecule type" value="Genomic_DNA"/>
</dbReference>
<dbReference type="Proteomes" id="UP000024635">
    <property type="component" value="Unassembled WGS sequence"/>
</dbReference>
<reference evidence="2" key="1">
    <citation type="journal article" date="2015" name="Nat. Genet.">
        <title>The genome and transcriptome of the zoonotic hookworm Ancylostoma ceylanicum identify infection-specific gene families.</title>
        <authorList>
            <person name="Schwarz E.M."/>
            <person name="Hu Y."/>
            <person name="Antoshechkin I."/>
            <person name="Miller M.M."/>
            <person name="Sternberg P.W."/>
            <person name="Aroian R.V."/>
        </authorList>
    </citation>
    <scope>NUCLEOTIDE SEQUENCE</scope>
    <source>
        <strain evidence="2">HY135</strain>
    </source>
</reference>
<evidence type="ECO:0000313" key="1">
    <source>
        <dbReference type="EMBL" id="EYB88504.1"/>
    </source>
</evidence>
<dbReference type="AlphaFoldDB" id="A0A016SDY7"/>
<sequence length="71" mass="8026">MLADWRKNRHWVYHLLRGHALLRLPVCTLGHGTTHPNYIAVAMVNPSMYVPIPPDAIPALKRKETAQEDSG</sequence>
<comment type="caution">
    <text evidence="1">The sequence shown here is derived from an EMBL/GenBank/DDBJ whole genome shotgun (WGS) entry which is preliminary data.</text>
</comment>
<gene>
    <name evidence="1" type="primary">Acey_s0246.g9</name>
    <name evidence="1" type="ORF">Y032_0246g9</name>
</gene>
<protein>
    <submittedName>
        <fullName evidence="1">Uncharacterized protein</fullName>
    </submittedName>
</protein>